<proteinExistence type="predicted"/>
<dbReference type="EMBL" id="AUZZ01005652">
    <property type="protein sequence ID" value="EQD48774.1"/>
    <property type="molecule type" value="Genomic_DNA"/>
</dbReference>
<comment type="subcellular location">
    <subcellularLocation>
        <location evidence="1">Membrane</location>
        <topology evidence="1">Multi-pass membrane protein</topology>
    </subcellularLocation>
</comment>
<keyword evidence="3 5" id="KW-1133">Transmembrane helix</keyword>
<keyword evidence="2 5" id="KW-0812">Transmembrane</keyword>
<evidence type="ECO:0000256" key="1">
    <source>
        <dbReference type="ARBA" id="ARBA00004141"/>
    </source>
</evidence>
<feature type="transmembrane region" description="Helical" evidence="5">
    <location>
        <begin position="145"/>
        <end position="166"/>
    </location>
</feature>
<feature type="transmembrane region" description="Helical" evidence="5">
    <location>
        <begin position="78"/>
        <end position="108"/>
    </location>
</feature>
<reference evidence="7" key="2">
    <citation type="journal article" date="2014" name="ISME J.">
        <title>Microbial stratification in low pH oxic and suboxic macroscopic growths along an acid mine drainage.</title>
        <authorList>
            <person name="Mendez-Garcia C."/>
            <person name="Mesa V."/>
            <person name="Sprenger R.R."/>
            <person name="Richter M."/>
            <person name="Diez M.S."/>
            <person name="Solano J."/>
            <person name="Bargiela R."/>
            <person name="Golyshina O.V."/>
            <person name="Manteca A."/>
            <person name="Ramos J.L."/>
            <person name="Gallego J.R."/>
            <person name="Llorente I."/>
            <person name="Martins Dos Santos V.A."/>
            <person name="Jensen O.N."/>
            <person name="Pelaez A.I."/>
            <person name="Sanchez J."/>
            <person name="Ferrer M."/>
        </authorList>
    </citation>
    <scope>NUCLEOTIDE SEQUENCE</scope>
</reference>
<evidence type="ECO:0000256" key="2">
    <source>
        <dbReference type="ARBA" id="ARBA00022692"/>
    </source>
</evidence>
<dbReference type="InterPro" id="IPR006977">
    <property type="entry name" value="Yip1_dom"/>
</dbReference>
<feature type="domain" description="Yip1" evidence="6">
    <location>
        <begin position="14"/>
        <end position="193"/>
    </location>
</feature>
<gene>
    <name evidence="7" type="ORF">B2A_07858</name>
</gene>
<evidence type="ECO:0000256" key="5">
    <source>
        <dbReference type="SAM" id="Phobius"/>
    </source>
</evidence>
<organism evidence="7">
    <name type="scientific">mine drainage metagenome</name>
    <dbReference type="NCBI Taxonomy" id="410659"/>
    <lineage>
        <taxon>unclassified sequences</taxon>
        <taxon>metagenomes</taxon>
        <taxon>ecological metagenomes</taxon>
    </lineage>
</organism>
<evidence type="ECO:0000313" key="7">
    <source>
        <dbReference type="EMBL" id="EQD48774.1"/>
    </source>
</evidence>
<feature type="transmembrane region" description="Helical" evidence="5">
    <location>
        <begin position="33"/>
        <end position="58"/>
    </location>
</feature>
<accession>T1B701</accession>
<evidence type="ECO:0000256" key="4">
    <source>
        <dbReference type="ARBA" id="ARBA00023136"/>
    </source>
</evidence>
<keyword evidence="4 5" id="KW-0472">Membrane</keyword>
<dbReference type="GO" id="GO:0016020">
    <property type="term" value="C:membrane"/>
    <property type="evidence" value="ECO:0007669"/>
    <property type="project" value="UniProtKB-SubCell"/>
</dbReference>
<name>T1B701_9ZZZZ</name>
<dbReference type="AlphaFoldDB" id="T1B701"/>
<comment type="caution">
    <text evidence="7">The sequence shown here is derived from an EMBL/GenBank/DDBJ whole genome shotgun (WGS) entry which is preliminary data.</text>
</comment>
<feature type="transmembrane region" description="Helical" evidence="5">
    <location>
        <begin position="120"/>
        <end position="139"/>
    </location>
</feature>
<protein>
    <recommendedName>
        <fullName evidence="6">Yip1 domain-containing protein</fullName>
    </recommendedName>
</protein>
<reference evidence="7" key="1">
    <citation type="submission" date="2013-08" db="EMBL/GenBank/DDBJ databases">
        <authorList>
            <person name="Mendez C."/>
            <person name="Richter M."/>
            <person name="Ferrer M."/>
            <person name="Sanchez J."/>
        </authorList>
    </citation>
    <scope>NUCLEOTIDE SEQUENCE</scope>
</reference>
<feature type="transmembrane region" description="Helical" evidence="5">
    <location>
        <begin position="178"/>
        <end position="204"/>
    </location>
</feature>
<dbReference type="Pfam" id="PF04893">
    <property type="entry name" value="Yip1"/>
    <property type="match status" value="1"/>
</dbReference>
<evidence type="ECO:0000259" key="6">
    <source>
        <dbReference type="Pfam" id="PF04893"/>
    </source>
</evidence>
<evidence type="ECO:0000256" key="3">
    <source>
        <dbReference type="ARBA" id="ARBA00022989"/>
    </source>
</evidence>
<sequence>MNSGNPLMKGIRSIFHPGRETSGSLDIWGSLKIYYSVAIISIILTAIVTGIMAMAGIYPSNGISPYSAGIASLLPASISTISIVSAVIGMLVVVPILLFIMAIIYQLIGRNFLNAWKGSYEKTFAAAMFGVLPAILFYWAMSIPIAGIVLAFIFSIWDFVVLTIALSSQHKIERTKSIIVVLVGAIFSITLAMLIMMFFAVGFFSAVGPHVIPTSTYPGNVSIVSGGSALP</sequence>